<dbReference type="SUPFAM" id="SSF52821">
    <property type="entry name" value="Rhodanese/Cell cycle control phosphatase"/>
    <property type="match status" value="1"/>
</dbReference>
<dbReference type="PROSITE" id="PS50206">
    <property type="entry name" value="RHODANESE_3"/>
    <property type="match status" value="1"/>
</dbReference>
<dbReference type="InterPro" id="IPR058840">
    <property type="entry name" value="AAA_SelU"/>
</dbReference>
<dbReference type="GO" id="GO:0043828">
    <property type="term" value="F:tRNA 2-selenouridine synthase activity"/>
    <property type="evidence" value="ECO:0007669"/>
    <property type="project" value="InterPro"/>
</dbReference>
<dbReference type="PANTHER" id="PTHR30401:SF0">
    <property type="entry name" value="TRNA 2-SELENOURIDINE SYNTHASE"/>
    <property type="match status" value="1"/>
</dbReference>
<dbReference type="InterPro" id="IPR001763">
    <property type="entry name" value="Rhodanese-like_dom"/>
</dbReference>
<evidence type="ECO:0000313" key="3">
    <source>
        <dbReference type="EMBL" id="SHE58398.1"/>
    </source>
</evidence>
<dbReference type="AlphaFoldDB" id="A0A1M4UP14"/>
<sequence length="371" mass="42966">MYRIESYSELLKDIDNCIFIDVRSEKEYEEETIPGSINIPILCNEEREDVGTVYKQKSTEIAKEVGIKYISKRLPEIFSRIQNLYNENKGKKIVVFCARGGMRSGSIHALMNSLGIHIYKLQGGYKAYRQCLKAELIKEFQNIELVTLYGNTGIGKTDMLKELKNKGYDVLDLEGAANHRGSLLGGVGLGRCNSQKMFESLVYEQIKNRKSNLVFTEGESRRICKIIMPDEIWNKILKSRNIYITADLDFRAERLVKEYTDFENANLKINKALDNMKKYINEERIEKYKELVNNNEFKEVAKDLMIKYYDPMYMGASKKRDFLDKIHISSIEEAVAKLIDIYNNLKENSTLEIINGSEFLNDEFIQTTYKG</sequence>
<protein>
    <submittedName>
        <fullName evidence="3">tRNA 2-selenouridine synthase</fullName>
    </submittedName>
</protein>
<dbReference type="InterPro" id="IPR036873">
    <property type="entry name" value="Rhodanese-like_dom_sf"/>
</dbReference>
<dbReference type="SUPFAM" id="SSF52540">
    <property type="entry name" value="P-loop containing nucleoside triphosphate hydrolases"/>
    <property type="match status" value="1"/>
</dbReference>
<keyword evidence="4" id="KW-1185">Reference proteome</keyword>
<dbReference type="OrthoDB" id="9808735at2"/>
<proteinExistence type="predicted"/>
<feature type="domain" description="Rhodanese" evidence="2">
    <location>
        <begin position="13"/>
        <end position="133"/>
    </location>
</feature>
<dbReference type="PANTHER" id="PTHR30401">
    <property type="entry name" value="TRNA 2-SELENOURIDINE SYNTHASE"/>
    <property type="match status" value="1"/>
</dbReference>
<dbReference type="EMBL" id="FQVM01000005">
    <property type="protein sequence ID" value="SHE58398.1"/>
    <property type="molecule type" value="Genomic_DNA"/>
</dbReference>
<gene>
    <name evidence="3" type="ORF">SAMN05443638_105119</name>
</gene>
<dbReference type="Proteomes" id="UP000184035">
    <property type="component" value="Unassembled WGS sequence"/>
</dbReference>
<dbReference type="SMART" id="SM00450">
    <property type="entry name" value="RHOD"/>
    <property type="match status" value="1"/>
</dbReference>
<dbReference type="GO" id="GO:0002098">
    <property type="term" value="P:tRNA wobble uridine modification"/>
    <property type="evidence" value="ECO:0007669"/>
    <property type="project" value="InterPro"/>
</dbReference>
<name>A0A1M4UP14_9CLOT</name>
<evidence type="ECO:0000256" key="1">
    <source>
        <dbReference type="ARBA" id="ARBA00023266"/>
    </source>
</evidence>
<evidence type="ECO:0000259" key="2">
    <source>
        <dbReference type="PROSITE" id="PS50206"/>
    </source>
</evidence>
<dbReference type="InterPro" id="IPR027417">
    <property type="entry name" value="P-loop_NTPase"/>
</dbReference>
<evidence type="ECO:0000313" key="4">
    <source>
        <dbReference type="Proteomes" id="UP000184035"/>
    </source>
</evidence>
<dbReference type="Gene3D" id="3.40.50.300">
    <property type="entry name" value="P-loop containing nucleotide triphosphate hydrolases"/>
    <property type="match status" value="1"/>
</dbReference>
<dbReference type="RefSeq" id="WP_072893764.1">
    <property type="nucleotide sequence ID" value="NZ_FQVM01000005.1"/>
</dbReference>
<dbReference type="Pfam" id="PF26341">
    <property type="entry name" value="AAA_SelU"/>
    <property type="match status" value="1"/>
</dbReference>
<dbReference type="STRING" id="1533.SAMN05443638_105119"/>
<dbReference type="Gene3D" id="3.40.250.10">
    <property type="entry name" value="Rhodanese-like domain"/>
    <property type="match status" value="1"/>
</dbReference>
<dbReference type="Pfam" id="PF00581">
    <property type="entry name" value="Rhodanese"/>
    <property type="match status" value="1"/>
</dbReference>
<dbReference type="NCBIfam" id="TIGR03167">
    <property type="entry name" value="tRNA_sel_U_synt"/>
    <property type="match status" value="1"/>
</dbReference>
<organism evidence="3 4">
    <name type="scientific">Clostridium fallax</name>
    <dbReference type="NCBI Taxonomy" id="1533"/>
    <lineage>
        <taxon>Bacteria</taxon>
        <taxon>Bacillati</taxon>
        <taxon>Bacillota</taxon>
        <taxon>Clostridia</taxon>
        <taxon>Eubacteriales</taxon>
        <taxon>Clostridiaceae</taxon>
        <taxon>Clostridium</taxon>
    </lineage>
</organism>
<accession>A0A1M4UP14</accession>
<dbReference type="NCBIfam" id="NF008750">
    <property type="entry name" value="PRK11784.1-2"/>
    <property type="match status" value="1"/>
</dbReference>
<keyword evidence="1" id="KW-0711">Selenium</keyword>
<dbReference type="NCBIfam" id="NF008752">
    <property type="entry name" value="PRK11784.1-4"/>
    <property type="match status" value="1"/>
</dbReference>
<dbReference type="InterPro" id="IPR017582">
    <property type="entry name" value="SelU"/>
</dbReference>
<reference evidence="3 4" key="1">
    <citation type="submission" date="2016-11" db="EMBL/GenBank/DDBJ databases">
        <authorList>
            <person name="Jaros S."/>
            <person name="Januszkiewicz K."/>
            <person name="Wedrychowicz H."/>
        </authorList>
    </citation>
    <scope>NUCLEOTIDE SEQUENCE [LARGE SCALE GENOMIC DNA]</scope>
    <source>
        <strain evidence="3 4">DSM 2631</strain>
    </source>
</reference>